<evidence type="ECO:0000313" key="5">
    <source>
        <dbReference type="EMBL" id="AHK70798.1"/>
    </source>
</evidence>
<feature type="compositionally biased region" description="Basic residues" evidence="3">
    <location>
        <begin position="8"/>
        <end position="23"/>
    </location>
</feature>
<dbReference type="RefSeq" id="WP_041111380.1">
    <property type="nucleotide sequence ID" value="NZ_CP004373.1"/>
</dbReference>
<dbReference type="AlphaFoldDB" id="A0A067Z2R6"/>
<dbReference type="GO" id="GO:0009982">
    <property type="term" value="F:pseudouridine synthase activity"/>
    <property type="evidence" value="ECO:0007669"/>
    <property type="project" value="InterPro"/>
</dbReference>
<gene>
    <name evidence="5" type="ORF">GLS_c08880</name>
</gene>
<dbReference type="PANTHER" id="PTHR21600">
    <property type="entry name" value="MITOCHONDRIAL RNA PSEUDOURIDINE SYNTHASE"/>
    <property type="match status" value="1"/>
</dbReference>
<dbReference type="InterPro" id="IPR020103">
    <property type="entry name" value="PsdUridine_synth_cat_dom_sf"/>
</dbReference>
<dbReference type="InterPro" id="IPR006224">
    <property type="entry name" value="PsdUridine_synth_RluA-like_CS"/>
</dbReference>
<protein>
    <submittedName>
        <fullName evidence="5">RNA pseudouridine synthase</fullName>
        <ecNumber evidence="5">5.4.99.-</ecNumber>
    </submittedName>
</protein>
<evidence type="ECO:0000256" key="3">
    <source>
        <dbReference type="SAM" id="MobiDB-lite"/>
    </source>
</evidence>
<dbReference type="SUPFAM" id="SSF55120">
    <property type="entry name" value="Pseudouridine synthase"/>
    <property type="match status" value="1"/>
</dbReference>
<reference evidence="5 6" key="1">
    <citation type="journal article" date="2015" name="Appl. Microbiol. Biotechnol.">
        <title>The consequence of an additional NADH dehydrogenase paralog on the growth of Gluconobacter oxydans DSM3504.</title>
        <authorList>
            <person name="Kostner D."/>
            <person name="Luchterhand B."/>
            <person name="Junker A."/>
            <person name="Volland S."/>
            <person name="Daniel R."/>
            <person name="Buchs J."/>
            <person name="Liebl W."/>
            <person name="Ehrenreich A."/>
        </authorList>
    </citation>
    <scope>NUCLEOTIDE SEQUENCE [LARGE SCALE GENOMIC DNA]</scope>
    <source>
        <strain evidence="5">DSM 3504</strain>
    </source>
</reference>
<evidence type="ECO:0000313" key="6">
    <source>
        <dbReference type="Proteomes" id="UP000031656"/>
    </source>
</evidence>
<accession>A0A067Z2R6</accession>
<proteinExistence type="inferred from homology"/>
<dbReference type="Gene3D" id="3.30.2350.10">
    <property type="entry name" value="Pseudouridine synthase"/>
    <property type="match status" value="1"/>
</dbReference>
<dbReference type="InterPro" id="IPR050188">
    <property type="entry name" value="RluA_PseudoU_synthase"/>
</dbReference>
<comment type="similarity">
    <text evidence="1">Belongs to the pseudouridine synthase RluA family.</text>
</comment>
<dbReference type="PANTHER" id="PTHR21600:SF44">
    <property type="entry name" value="RIBOSOMAL LARGE SUBUNIT PSEUDOURIDINE SYNTHASE D"/>
    <property type="match status" value="1"/>
</dbReference>
<feature type="region of interest" description="Disordered" evidence="3">
    <location>
        <begin position="1"/>
        <end position="44"/>
    </location>
</feature>
<evidence type="ECO:0000256" key="1">
    <source>
        <dbReference type="ARBA" id="ARBA00010876"/>
    </source>
</evidence>
<dbReference type="EMBL" id="CP004373">
    <property type="protein sequence ID" value="AHK70798.1"/>
    <property type="molecule type" value="Genomic_DNA"/>
</dbReference>
<dbReference type="GeneID" id="56905120"/>
<dbReference type="PROSITE" id="PS01129">
    <property type="entry name" value="PSI_RLU"/>
    <property type="match status" value="1"/>
</dbReference>
<keyword evidence="2 5" id="KW-0413">Isomerase</keyword>
<evidence type="ECO:0000256" key="2">
    <source>
        <dbReference type="ARBA" id="ARBA00023235"/>
    </source>
</evidence>
<dbReference type="HOGENOM" id="CLU_016902_11_1_5"/>
<dbReference type="InterPro" id="IPR006145">
    <property type="entry name" value="PsdUridine_synth_RsuA/RluA"/>
</dbReference>
<dbReference type="GO" id="GO:0003723">
    <property type="term" value="F:RNA binding"/>
    <property type="evidence" value="ECO:0007669"/>
    <property type="project" value="InterPro"/>
</dbReference>
<dbReference type="KEGG" id="goy:GLS_c08880"/>
<feature type="domain" description="Pseudouridine synthase RsuA/RluA-like" evidence="4">
    <location>
        <begin position="55"/>
        <end position="199"/>
    </location>
</feature>
<dbReference type="GO" id="GO:0000455">
    <property type="term" value="P:enzyme-directed rRNA pseudouridine synthesis"/>
    <property type="evidence" value="ECO:0007669"/>
    <property type="project" value="TreeGrafter"/>
</dbReference>
<evidence type="ECO:0000259" key="4">
    <source>
        <dbReference type="Pfam" id="PF00849"/>
    </source>
</evidence>
<dbReference type="EC" id="5.4.99.-" evidence="5"/>
<dbReference type="Pfam" id="PF00849">
    <property type="entry name" value="PseudoU_synth_2"/>
    <property type="match status" value="1"/>
</dbReference>
<dbReference type="GO" id="GO:0140098">
    <property type="term" value="F:catalytic activity, acting on RNA"/>
    <property type="evidence" value="ECO:0007669"/>
    <property type="project" value="UniProtKB-ARBA"/>
</dbReference>
<name>A0A067Z2R6_GLUOY</name>
<dbReference type="CDD" id="cd02869">
    <property type="entry name" value="PseudoU_synth_RluA_like"/>
    <property type="match status" value="1"/>
</dbReference>
<dbReference type="Proteomes" id="UP000031656">
    <property type="component" value="Chromosome"/>
</dbReference>
<organism evidence="5 6">
    <name type="scientific">Gluconobacter oxydans DSM 3504</name>
    <dbReference type="NCBI Taxonomy" id="1288313"/>
    <lineage>
        <taxon>Bacteria</taxon>
        <taxon>Pseudomonadati</taxon>
        <taxon>Pseudomonadota</taxon>
        <taxon>Alphaproteobacteria</taxon>
        <taxon>Acetobacterales</taxon>
        <taxon>Acetobacteraceae</taxon>
        <taxon>Gluconobacter</taxon>
    </lineage>
</organism>
<sequence length="265" mass="28919">MKTDRKDRIRRAKAARNAHKPRRLPQQAASPAPEGPRTPFHPGMDIPILLETPRFLILDKPAGLAVHPGPSTQDSVETRLLPHPRGGPWLAHRLDADTSGCLLIARRKTALLEAQKAFQERQVRKLYWAIVVGDLPQDSGEIDAPLLRQSDASGWRMVVDAKGDEARTRWRVLGRGKGLCWVELELLTGRTHQARIHCAELGTPILGDPVYGAPAPDGSALPGLHLLARSLELSLPSDTLSAQAPPPEFMAAGLRAMGFESDAQS</sequence>